<protein>
    <submittedName>
        <fullName evidence="1">Uncharacterized protein</fullName>
    </submittedName>
</protein>
<organism evidence="1 2">
    <name type="scientific">Coccidioides immitis RMSCC 2394</name>
    <dbReference type="NCBI Taxonomy" id="404692"/>
    <lineage>
        <taxon>Eukaryota</taxon>
        <taxon>Fungi</taxon>
        <taxon>Dikarya</taxon>
        <taxon>Ascomycota</taxon>
        <taxon>Pezizomycotina</taxon>
        <taxon>Eurotiomycetes</taxon>
        <taxon>Eurotiomycetidae</taxon>
        <taxon>Onygenales</taxon>
        <taxon>Onygenaceae</taxon>
        <taxon>Coccidioides</taxon>
    </lineage>
</organism>
<dbReference type="Proteomes" id="UP000054565">
    <property type="component" value="Unassembled WGS sequence"/>
</dbReference>
<gene>
    <name evidence="1" type="ORF">CIRG_07701</name>
</gene>
<evidence type="ECO:0000313" key="1">
    <source>
        <dbReference type="EMBL" id="KMP08020.1"/>
    </source>
</evidence>
<proteinExistence type="predicted"/>
<sequence length="146" mass="16086">MFSRGLNPPPPSILFQKCQLRSSNWAKTLLSNSTVTPFKSANFSAQEERRQTRCVDVTPPLITRNDCSGVEAAALPVTQANRHSPPLHLSHGGACSFLTRRSNFQSPPSETIVNLCLRFPFEVLYAVADNKLDRNKIGSLEKTSSA</sequence>
<dbReference type="AlphaFoldDB" id="A0A0J6YK48"/>
<reference evidence="2" key="1">
    <citation type="journal article" date="2010" name="Genome Res.">
        <title>Population genomic sequencing of Coccidioides fungi reveals recent hybridization and transposon control.</title>
        <authorList>
            <person name="Neafsey D.E."/>
            <person name="Barker B.M."/>
            <person name="Sharpton T.J."/>
            <person name="Stajich J.E."/>
            <person name="Park D.J."/>
            <person name="Whiston E."/>
            <person name="Hung C.-Y."/>
            <person name="McMahan C."/>
            <person name="White J."/>
            <person name="Sykes S."/>
            <person name="Heiman D."/>
            <person name="Young S."/>
            <person name="Zeng Q."/>
            <person name="Abouelleil A."/>
            <person name="Aftuck L."/>
            <person name="Bessette D."/>
            <person name="Brown A."/>
            <person name="FitzGerald M."/>
            <person name="Lui A."/>
            <person name="Macdonald J.P."/>
            <person name="Priest M."/>
            <person name="Orbach M.J."/>
            <person name="Galgiani J.N."/>
            <person name="Kirkland T.N."/>
            <person name="Cole G.T."/>
            <person name="Birren B.W."/>
            <person name="Henn M.R."/>
            <person name="Taylor J.W."/>
            <person name="Rounsley S.D."/>
        </authorList>
    </citation>
    <scope>NUCLEOTIDE SEQUENCE [LARGE SCALE GENOMIC DNA]</scope>
    <source>
        <strain evidence="2">RMSCC 2394</strain>
    </source>
</reference>
<dbReference type="EMBL" id="DS028097">
    <property type="protein sequence ID" value="KMP08020.1"/>
    <property type="molecule type" value="Genomic_DNA"/>
</dbReference>
<evidence type="ECO:0000313" key="2">
    <source>
        <dbReference type="Proteomes" id="UP000054565"/>
    </source>
</evidence>
<accession>A0A0J6YK48</accession>
<name>A0A0J6YK48_COCIT</name>